<dbReference type="PROSITE" id="PS50075">
    <property type="entry name" value="CARRIER"/>
    <property type="match status" value="1"/>
</dbReference>
<dbReference type="Pfam" id="PF14765">
    <property type="entry name" value="PS-DH"/>
    <property type="match status" value="1"/>
</dbReference>
<dbReference type="InterPro" id="IPR016036">
    <property type="entry name" value="Malonyl_transacylase_ACP-bd"/>
</dbReference>
<dbReference type="Gene3D" id="3.30.559.10">
    <property type="entry name" value="Chloramphenicol acetyltransferase-like domain"/>
    <property type="match status" value="1"/>
</dbReference>
<evidence type="ECO:0000256" key="6">
    <source>
        <dbReference type="PROSITE-ProRule" id="PRU01363"/>
    </source>
</evidence>
<dbReference type="InterPro" id="IPR020841">
    <property type="entry name" value="PKS_Beta-ketoAc_synthase_dom"/>
</dbReference>
<evidence type="ECO:0000259" key="7">
    <source>
        <dbReference type="PROSITE" id="PS50075"/>
    </source>
</evidence>
<dbReference type="InterPro" id="IPR049900">
    <property type="entry name" value="PKS_mFAS_DH"/>
</dbReference>
<dbReference type="InterPro" id="IPR056501">
    <property type="entry name" value="NAD-bd_HRPKS_sdrA"/>
</dbReference>
<dbReference type="EMBL" id="SKBN01000128">
    <property type="protein sequence ID" value="TGJ82436.1"/>
    <property type="molecule type" value="Genomic_DNA"/>
</dbReference>
<evidence type="ECO:0000256" key="1">
    <source>
        <dbReference type="ARBA" id="ARBA00022450"/>
    </source>
</evidence>
<dbReference type="SMART" id="SM00826">
    <property type="entry name" value="PKS_DH"/>
    <property type="match status" value="1"/>
</dbReference>
<dbReference type="GO" id="GO:0031177">
    <property type="term" value="F:phosphopantetheine binding"/>
    <property type="evidence" value="ECO:0007669"/>
    <property type="project" value="InterPro"/>
</dbReference>
<dbReference type="Gene3D" id="3.90.180.10">
    <property type="entry name" value="Medium-chain alcohol dehydrogenases, catalytic domain"/>
    <property type="match status" value="1"/>
</dbReference>
<keyword evidence="4" id="KW-0560">Oxidoreductase</keyword>
<dbReference type="STRING" id="37992.A0A4Z0YYJ7"/>
<accession>A0A4Z0YYJ7</accession>
<dbReference type="PROSITE" id="PS00012">
    <property type="entry name" value="PHOSPHOPANTETHEINE"/>
    <property type="match status" value="1"/>
</dbReference>
<dbReference type="Gene3D" id="3.40.50.150">
    <property type="entry name" value="Vaccinia Virus protein VP39"/>
    <property type="match status" value="1"/>
</dbReference>
<evidence type="ECO:0000259" key="8">
    <source>
        <dbReference type="PROSITE" id="PS52004"/>
    </source>
</evidence>
<dbReference type="SUPFAM" id="SSF52151">
    <property type="entry name" value="FabD/lysophospholipase-like"/>
    <property type="match status" value="1"/>
</dbReference>
<dbReference type="InterPro" id="IPR036736">
    <property type="entry name" value="ACP-like_sf"/>
</dbReference>
<dbReference type="SUPFAM" id="SSF51735">
    <property type="entry name" value="NAD(P)-binding Rossmann-fold domains"/>
    <property type="match status" value="2"/>
</dbReference>
<feature type="domain" description="Ketosynthase family 3 (KS3)" evidence="8">
    <location>
        <begin position="3"/>
        <end position="427"/>
    </location>
</feature>
<keyword evidence="5" id="KW-0511">Multifunctional enzyme</keyword>
<feature type="domain" description="Carrier" evidence="7">
    <location>
        <begin position="2228"/>
        <end position="2307"/>
    </location>
</feature>
<dbReference type="PROSITE" id="PS52019">
    <property type="entry name" value="PKS_MFAS_DH"/>
    <property type="match status" value="1"/>
</dbReference>
<dbReference type="GO" id="GO:0006633">
    <property type="term" value="P:fatty acid biosynthetic process"/>
    <property type="evidence" value="ECO:0007669"/>
    <property type="project" value="TreeGrafter"/>
</dbReference>
<evidence type="ECO:0000256" key="3">
    <source>
        <dbReference type="ARBA" id="ARBA00022679"/>
    </source>
</evidence>
<feature type="domain" description="PKS/mFAS DH" evidence="9">
    <location>
        <begin position="924"/>
        <end position="1227"/>
    </location>
</feature>
<dbReference type="Pfam" id="PF23297">
    <property type="entry name" value="ACP_SdgA_C"/>
    <property type="match status" value="1"/>
</dbReference>
<dbReference type="Gene3D" id="3.30.559.70">
    <property type="entry name" value="Choline/Carnitine o-acyltransferase, domain 2"/>
    <property type="match status" value="1"/>
</dbReference>
<dbReference type="InterPro" id="IPR006162">
    <property type="entry name" value="Ppantetheine_attach_site"/>
</dbReference>
<dbReference type="InterPro" id="IPR020807">
    <property type="entry name" value="PKS_DH"/>
</dbReference>
<dbReference type="InterPro" id="IPR001227">
    <property type="entry name" value="Ac_transferase_dom_sf"/>
</dbReference>
<dbReference type="Pfam" id="PF00755">
    <property type="entry name" value="Carn_acyltransf"/>
    <property type="match status" value="1"/>
</dbReference>
<dbReference type="InterPro" id="IPR029063">
    <property type="entry name" value="SAM-dependent_MTases_sf"/>
</dbReference>
<dbReference type="Gene3D" id="3.40.366.10">
    <property type="entry name" value="Malonyl-Coenzyme A Acyl Carrier Protein, domain 2"/>
    <property type="match status" value="1"/>
</dbReference>
<dbReference type="SMART" id="SM00822">
    <property type="entry name" value="PKS_KR"/>
    <property type="match status" value="1"/>
</dbReference>
<dbReference type="InterPro" id="IPR014031">
    <property type="entry name" value="Ketoacyl_synth_C"/>
</dbReference>
<comment type="caution">
    <text evidence="10">The sequence shown here is derived from an EMBL/GenBank/DDBJ whole genome shotgun (WGS) entry which is preliminary data.</text>
</comment>
<dbReference type="InterPro" id="IPR014030">
    <property type="entry name" value="Ketoacyl_synth_N"/>
</dbReference>
<evidence type="ECO:0000313" key="11">
    <source>
        <dbReference type="Proteomes" id="UP000297716"/>
    </source>
</evidence>
<evidence type="ECO:0000256" key="4">
    <source>
        <dbReference type="ARBA" id="ARBA00023002"/>
    </source>
</evidence>
<dbReference type="InterPro" id="IPR032821">
    <property type="entry name" value="PKS_assoc"/>
</dbReference>
<dbReference type="Gene3D" id="3.40.50.720">
    <property type="entry name" value="NAD(P)-binding Rossmann-like Domain"/>
    <property type="match status" value="2"/>
</dbReference>
<dbReference type="Gene3D" id="3.10.129.110">
    <property type="entry name" value="Polyketide synthase dehydratase"/>
    <property type="match status" value="1"/>
</dbReference>
<organism evidence="10 11">
    <name type="scientific">Xylaria hypoxylon</name>
    <dbReference type="NCBI Taxonomy" id="37992"/>
    <lineage>
        <taxon>Eukaryota</taxon>
        <taxon>Fungi</taxon>
        <taxon>Dikarya</taxon>
        <taxon>Ascomycota</taxon>
        <taxon>Pezizomycotina</taxon>
        <taxon>Sordariomycetes</taxon>
        <taxon>Xylariomycetidae</taxon>
        <taxon>Xylariales</taxon>
        <taxon>Xylariaceae</taxon>
        <taxon>Xylaria</taxon>
    </lineage>
</organism>
<dbReference type="SUPFAM" id="SSF53335">
    <property type="entry name" value="S-adenosyl-L-methionine-dependent methyltransferases"/>
    <property type="match status" value="1"/>
</dbReference>
<sequence>MNIEPIAIVGVSCRLPGNANDLNSLWSLLGDGGEAWSPVPTDRFNEAAFHHPDTNNPNGTTNHRGGHFISGDVRDFDHAFFRISPSVAAAMDPQQRILLELSYEALENAGWTRETFAGSRTAVYAAIFGYDYERNLCKDVLDMPVYQSVGTGIAILANRISHTFDLKGPSVTLDTGCSGGVVALHHACQSLRNGESETALVASANLQLMPDHYIGMSAQNMVSSHGRCYPFDVRGKGYGRGEGFVVVILKRLGDAIRDGDPIRSIILNTGVNQDGFTASGITHPNHFAQADLIRETYASAQLRPQDVVYIEAHGTGTVAGDQEELRAIADVFATSDRVLPLYIGSNKGSIGHTESTSGLASLLKAICILDHDEIPPVAGFSTPKPGLPLDRLQIPTARLPWPKDVRQRISINSFGYGGTNAHVIVEKGPPVDRERFRCMSLSSYHLFVFSANSRVSLKSMLQKYVRWVETTSDISLIDLSHTLFHGRSELQWRFGCIAQSSMSLVQELQTGLDKLTSKPIPSMRDLIFVFSGQGGQWATMGRELLVGVRSRFSNSIQMSRNILFELGATWDLEVELLRPVEDSNIDKAEFAQPTTTAIQIALVDLLRAQGIRPAIVVGHSSGEIGAAYAAGRISRRTALGVSFHRGFMAAAAVHRGLPRGSMASIGLSASDAASQLEGLSQGKVVIACINSPSSVTISGDADAVDEVVANIANSGDNIFQRKLRTDTAYHSHHMSAVADEYRARLADLDVVEEGVSAGNSEDDTEEVVFVSSVTGLPWLSELDTSYWVDNLVSQVKFLDAIRTTAQEHQKRGGHAIFIEIGPHPALAGPVRQCLSGLDKTNLEYDYLSPLKRGINALSSTLELAGRLFERGTKLKPAELLALAPSVDKAVLLPNLPTYPWDHSVKHWHESRLSREYRMRHEPYHDLLGVRIPGMPSVEPRWRHIISISTLPWLADHVIDGLTIFPGAGYVCMAAEAVMQLAREQNLEPESLAFRKISFLRGLVVPSTPQRIEMQLSLRQQPGGSSLHFSFSVSALSEDTWNEQCTGYIKAVVARRSNESEPGQPLASPAHVIGNDLSVPEVYGEMATDGNTYGTAFRGLRSIRMAANGTKAIAVVEIPDIAATMPGRHQSRHVLHPTTFDSMFHVGIPMIKHQHGAGSVMPVYISELLVSTRNPALSSPGSELQVDAEITSQHFRTTHIDMNVTAQGFSVLSARGIESRSLVAHTQSGDESICYELDWRPDIEFLRACDLPANPNLATLISLLCFKMTALSVAELGAGLGDISSTVIDTMRAHGGTITTYEFIDATSNLFDAARERLSGYLVSFRVLGPGNNIQQEGLEPHAYDIVLASDIAWLTHASILLKPNGFLIVVFKSRNMYDEWHAELSETCPEIDVQLTFLDSVNKNMIVLMRNISESSFHAPSQIRMLTHSTIQDTPSWLGTFKAGLREMGTTISVETLNQASNLCRSEPEDGSCFIVVDDLPQPILSDPNCFDAAITLFRQTSRVLWLSPDSPLAMHQITGVARTAHAENDNLRVTTVHVATDALQNPRLVSVLGRLWNYLVDTDHQPHREREYALNEDAVVLIPRLSRSDSLNHVVGAAGEVDSVEINMNAFIDSGRPVCLSTAMPSRTGEVLFVDDQTTALADDAIEIETETFVLSRSSDSAIYSGEYAGVVRSVGKHVTNLVSGDSVIALCLDKIAGHSRLVVPHYHAIQCPDRLSPAIASALLLPILAAIHALQKLAHNLKVETNVLVHGSLSDIGRATIAAAQTFGANVVTTAADPDEAREIIQTFDIPAENVIVSRPSPTHPCFKATLDVIIISSRDPLPDGPLTLLKPFGHVVCFSPSSPIDITPTLHQNVTVHYTTIWELLHERTDLIASLMKQSGAVLQQISVNGLKHVVQNVSRVEEAIRQINLGICDKVIIQANPTSLVRIAAPSVVDHAWSNANASYIVAGGMGDLGRRFLLLLAKRGARHLVTVSRRSTDPQEKQAFELKLQDINPACRLYCLKCDITSEHDVYEVSDTLSRFGVPPVRGVIQSAAQLQDHTLETMTFDTFLPVTLAKIQGTLNLEKVFDTSHLDFFLTLSSAVVVTGASGQANYNAGNAVQDALAHHRPPGFVSLNIGWVGDAVHTANDKTKLQGLWRTGLRPISPLELSRYFDYILGAASRHSNIRQAVIGFNKASLSHTSAGNSNVQSALFCHVRGAQTVDKASSSATRILSFKDVVESGDFEAAVDFISRAIIGQLGVLISVDASQANEHDDSIIGLGIDSLVAIELRNWITREFEASLQSSEIITDLPLRNLSQKVASRSRLLLATREGLAKENDTETVDTLLTDLTTPPTSIGSTVVGIPPKLPPLPRSSLEDILSSFKESRCAIDSPSDYAHMAEAVGALIEGQGVELLRQIQETDPDRIADSYERQVYLERREPLPETGQFTFSHPLNAPQHSQAERAAIVTLAAIRFARQLAEGKIPVDTLNGEPLSTHGRDWLFYATRLPGYRVDRIEAFAPSDTVAVLRRGHVFQLSLPKTDQDLDLQRLHSTYIEIVKASEVQTPPVCTLTADERNSWAMHRRQLEHDPENVVVLNCLDTAAFVLCLDDEAPTSPGERYTYFLLNSQDRPFSNRWLDKTFQLAISANGLSAETYEHTKLDGLDARALHAHLCQAVLSQQSIESMGSDTAPRHTASYPVKEHVWKTSGLVTARIEHVWNMCRSYGPLDYRILDTSSLGLASLRGTRSPPNATAHVTILLALYLVNREIRAAWEKVTLGTFARGRVEWVQTVSPTVRDFITAAASDSHDKALVRTLLDSATSAHSRNIATASRGHGVVGHLYAIRGAVKERQGAQLPKLFITRAWNATRRGGPGQDTKIGFMRFSPADQGGESIAAGGATAAFHRGEAGFLVPGDRGIYIHCNVHESCASFSLSGKPEYVTKVCESLEQAVRIIKGLLNQT</sequence>
<dbReference type="InterPro" id="IPR020843">
    <property type="entry name" value="ER"/>
</dbReference>
<dbReference type="Gene3D" id="3.40.47.10">
    <property type="match status" value="1"/>
</dbReference>
<dbReference type="SMART" id="SM00827">
    <property type="entry name" value="PKS_AT"/>
    <property type="match status" value="1"/>
</dbReference>
<dbReference type="InterPro" id="IPR011032">
    <property type="entry name" value="GroES-like_sf"/>
</dbReference>
<dbReference type="SUPFAM" id="SSF55048">
    <property type="entry name" value="Probable ACP-binding domain of malonyl-CoA ACP transacylase"/>
    <property type="match status" value="1"/>
</dbReference>
<dbReference type="InterPro" id="IPR009081">
    <property type="entry name" value="PP-bd_ACP"/>
</dbReference>
<dbReference type="InterPro" id="IPR042231">
    <property type="entry name" value="Cho/carn_acyl_trans_2"/>
</dbReference>
<dbReference type="InterPro" id="IPR050091">
    <property type="entry name" value="PKS_NRPS_Biosynth_Enz"/>
</dbReference>
<dbReference type="SMART" id="SM00829">
    <property type="entry name" value="PKS_ER"/>
    <property type="match status" value="1"/>
</dbReference>
<dbReference type="InterPro" id="IPR016039">
    <property type="entry name" value="Thiolase-like"/>
</dbReference>
<reference evidence="10 11" key="1">
    <citation type="submission" date="2019-03" db="EMBL/GenBank/DDBJ databases">
        <title>Draft genome sequence of Xylaria hypoxylon DSM 108379, a ubiquitous saprotrophic-parasitic fungi on hardwood.</title>
        <authorList>
            <person name="Buettner E."/>
            <person name="Leonhardt S."/>
            <person name="Gebauer A.M."/>
            <person name="Liers C."/>
            <person name="Hofrichter M."/>
            <person name="Kellner H."/>
        </authorList>
    </citation>
    <scope>NUCLEOTIDE SEQUENCE [LARGE SCALE GENOMIC DNA]</scope>
    <source>
        <strain evidence="10 11">DSM 108379</strain>
    </source>
</reference>
<dbReference type="SMART" id="SM00823">
    <property type="entry name" value="PKS_PP"/>
    <property type="match status" value="1"/>
</dbReference>
<dbReference type="PANTHER" id="PTHR43775:SF22">
    <property type="entry name" value="SYNTHASE, PUTATIVE (JCVI)-RELATED"/>
    <property type="match status" value="1"/>
</dbReference>
<dbReference type="GO" id="GO:0016491">
    <property type="term" value="F:oxidoreductase activity"/>
    <property type="evidence" value="ECO:0007669"/>
    <property type="project" value="UniProtKB-KW"/>
</dbReference>
<gene>
    <name evidence="10" type="ORF">E0Z10_g6319</name>
</gene>
<proteinExistence type="predicted"/>
<dbReference type="InterPro" id="IPR023213">
    <property type="entry name" value="CAT-like_dom_sf"/>
</dbReference>
<feature type="region of interest" description="N-terminal hotdog fold" evidence="6">
    <location>
        <begin position="924"/>
        <end position="1055"/>
    </location>
</feature>
<protein>
    <submittedName>
        <fullName evidence="10">Uncharacterized protein</fullName>
    </submittedName>
</protein>
<evidence type="ECO:0000256" key="2">
    <source>
        <dbReference type="ARBA" id="ARBA00022553"/>
    </source>
</evidence>
<dbReference type="Pfam" id="PF08659">
    <property type="entry name" value="KR"/>
    <property type="match status" value="1"/>
</dbReference>
<feature type="active site" description="Proton donor; for dehydratase activity" evidence="6">
    <location>
        <position position="1140"/>
    </location>
</feature>
<dbReference type="SMART" id="SM00825">
    <property type="entry name" value="PKS_KS"/>
    <property type="match status" value="1"/>
</dbReference>
<dbReference type="InterPro" id="IPR020806">
    <property type="entry name" value="PKS_PP-bd"/>
</dbReference>
<keyword evidence="11" id="KW-1185">Reference proteome</keyword>
<keyword evidence="2" id="KW-0597">Phosphoprotein</keyword>
<dbReference type="Pfam" id="PF16197">
    <property type="entry name" value="KAsynt_C_assoc"/>
    <property type="match status" value="1"/>
</dbReference>
<dbReference type="PANTHER" id="PTHR43775">
    <property type="entry name" value="FATTY ACID SYNTHASE"/>
    <property type="match status" value="1"/>
</dbReference>
<feature type="active site" description="Proton acceptor; for dehydratase activity" evidence="6">
    <location>
        <position position="956"/>
    </location>
</feature>
<dbReference type="SUPFAM" id="SSF47336">
    <property type="entry name" value="ACP-like"/>
    <property type="match status" value="1"/>
</dbReference>
<dbReference type="InterPro" id="IPR057326">
    <property type="entry name" value="KR_dom"/>
</dbReference>
<feature type="region of interest" description="C-terminal hotdog fold" evidence="6">
    <location>
        <begin position="1073"/>
        <end position="1227"/>
    </location>
</feature>
<dbReference type="InterPro" id="IPR016035">
    <property type="entry name" value="Acyl_Trfase/lysoPLipase"/>
</dbReference>
<evidence type="ECO:0000259" key="9">
    <source>
        <dbReference type="PROSITE" id="PS52019"/>
    </source>
</evidence>
<dbReference type="InterPro" id="IPR042104">
    <property type="entry name" value="PKS_dehydratase_sf"/>
</dbReference>
<dbReference type="Pfam" id="PF02801">
    <property type="entry name" value="Ketoacyl-synt_C"/>
    <property type="match status" value="1"/>
</dbReference>
<dbReference type="SUPFAM" id="SSF53901">
    <property type="entry name" value="Thiolase-like"/>
    <property type="match status" value="1"/>
</dbReference>
<keyword evidence="1" id="KW-0596">Phosphopantetheine</keyword>
<name>A0A4Z0YYJ7_9PEZI</name>
<dbReference type="OrthoDB" id="329835at2759"/>
<dbReference type="InterPro" id="IPR039551">
    <property type="entry name" value="Cho/carn_acyl_trans"/>
</dbReference>
<dbReference type="InterPro" id="IPR013968">
    <property type="entry name" value="PKS_KR"/>
</dbReference>
<dbReference type="InterPro" id="IPR036291">
    <property type="entry name" value="NAD(P)-bd_dom_sf"/>
</dbReference>
<dbReference type="InterPro" id="IPR049551">
    <property type="entry name" value="PKS_DH_C"/>
</dbReference>
<dbReference type="GO" id="GO:0030639">
    <property type="term" value="P:polyketide biosynthetic process"/>
    <property type="evidence" value="ECO:0007669"/>
    <property type="project" value="UniProtKB-ARBA"/>
</dbReference>
<dbReference type="Pfam" id="PF23114">
    <property type="entry name" value="NAD-bd_HRPKS_sdrA"/>
    <property type="match status" value="1"/>
</dbReference>
<evidence type="ECO:0000313" key="10">
    <source>
        <dbReference type="EMBL" id="TGJ82436.1"/>
    </source>
</evidence>
<dbReference type="GO" id="GO:0004312">
    <property type="term" value="F:fatty acid synthase activity"/>
    <property type="evidence" value="ECO:0007669"/>
    <property type="project" value="TreeGrafter"/>
</dbReference>
<dbReference type="Gene3D" id="1.10.1200.10">
    <property type="entry name" value="ACP-like"/>
    <property type="match status" value="1"/>
</dbReference>
<keyword evidence="3" id="KW-0808">Transferase</keyword>
<dbReference type="Pfam" id="PF00109">
    <property type="entry name" value="ketoacyl-synt"/>
    <property type="match status" value="1"/>
</dbReference>
<dbReference type="Proteomes" id="UP000297716">
    <property type="component" value="Unassembled WGS sequence"/>
</dbReference>
<dbReference type="InterPro" id="IPR049552">
    <property type="entry name" value="PKS_DH_N"/>
</dbReference>
<dbReference type="InterPro" id="IPR014043">
    <property type="entry name" value="Acyl_transferase_dom"/>
</dbReference>
<dbReference type="Pfam" id="PF00698">
    <property type="entry name" value="Acyl_transf_1"/>
    <property type="match status" value="1"/>
</dbReference>
<dbReference type="PROSITE" id="PS52004">
    <property type="entry name" value="KS3_2"/>
    <property type="match status" value="1"/>
</dbReference>
<evidence type="ECO:0000256" key="5">
    <source>
        <dbReference type="ARBA" id="ARBA00023268"/>
    </source>
</evidence>
<dbReference type="SUPFAM" id="SSF50129">
    <property type="entry name" value="GroES-like"/>
    <property type="match status" value="1"/>
</dbReference>
<dbReference type="Pfam" id="PF21089">
    <property type="entry name" value="PKS_DH_N"/>
    <property type="match status" value="1"/>
</dbReference>
<dbReference type="CDD" id="cd00833">
    <property type="entry name" value="PKS"/>
    <property type="match status" value="1"/>
</dbReference>
<dbReference type="SUPFAM" id="SSF52777">
    <property type="entry name" value="CoA-dependent acyltransferases"/>
    <property type="match status" value="2"/>
</dbReference>